<evidence type="ECO:0000256" key="5">
    <source>
        <dbReference type="ARBA" id="ARBA00022692"/>
    </source>
</evidence>
<feature type="transmembrane region" description="Helical" evidence="8">
    <location>
        <begin position="321"/>
        <end position="340"/>
    </location>
</feature>
<evidence type="ECO:0000313" key="10">
    <source>
        <dbReference type="Proteomes" id="UP001519343"/>
    </source>
</evidence>
<evidence type="ECO:0000256" key="4">
    <source>
        <dbReference type="ARBA" id="ARBA00022475"/>
    </source>
</evidence>
<feature type="transmembrane region" description="Helical" evidence="8">
    <location>
        <begin position="228"/>
        <end position="249"/>
    </location>
</feature>
<feature type="transmembrane region" description="Helical" evidence="8">
    <location>
        <begin position="261"/>
        <end position="285"/>
    </location>
</feature>
<protein>
    <submittedName>
        <fullName evidence="9">Choline/glycine/proline betaine transport protein</fullName>
    </submittedName>
</protein>
<reference evidence="9 10" key="1">
    <citation type="submission" date="2021-03" db="EMBL/GenBank/DDBJ databases">
        <title>Genomic Encyclopedia of Type Strains, Phase IV (KMG-IV): sequencing the most valuable type-strain genomes for metagenomic binning, comparative biology and taxonomic classification.</title>
        <authorList>
            <person name="Goeker M."/>
        </authorList>
    </citation>
    <scope>NUCLEOTIDE SEQUENCE [LARGE SCALE GENOMIC DNA]</scope>
    <source>
        <strain evidence="9 10">DSM 24738</strain>
    </source>
</reference>
<keyword evidence="7 8" id="KW-0472">Membrane</keyword>
<gene>
    <name evidence="9" type="ORF">J2Z37_001879</name>
</gene>
<dbReference type="RefSeq" id="WP_209809955.1">
    <property type="nucleotide sequence ID" value="NZ_JAGGKT010000004.1"/>
</dbReference>
<comment type="subcellular location">
    <subcellularLocation>
        <location evidence="1">Cell membrane</location>
        <topology evidence="1">Multi-pass membrane protein</topology>
    </subcellularLocation>
</comment>
<dbReference type="Pfam" id="PF02028">
    <property type="entry name" value="BCCT"/>
    <property type="match status" value="1"/>
</dbReference>
<evidence type="ECO:0000256" key="7">
    <source>
        <dbReference type="ARBA" id="ARBA00023136"/>
    </source>
</evidence>
<evidence type="ECO:0000256" key="2">
    <source>
        <dbReference type="ARBA" id="ARBA00005658"/>
    </source>
</evidence>
<dbReference type="InterPro" id="IPR000060">
    <property type="entry name" value="BCCT_transptr"/>
</dbReference>
<comment type="similarity">
    <text evidence="2">Belongs to the BCCT transporter (TC 2.A.15) family.</text>
</comment>
<evidence type="ECO:0000313" key="9">
    <source>
        <dbReference type="EMBL" id="MBP1931878.1"/>
    </source>
</evidence>
<feature type="transmembrane region" description="Helical" evidence="8">
    <location>
        <begin position="91"/>
        <end position="110"/>
    </location>
</feature>
<evidence type="ECO:0000256" key="6">
    <source>
        <dbReference type="ARBA" id="ARBA00022989"/>
    </source>
</evidence>
<dbReference type="PANTHER" id="PTHR30047">
    <property type="entry name" value="HIGH-AFFINITY CHOLINE TRANSPORT PROTEIN-RELATED"/>
    <property type="match status" value="1"/>
</dbReference>
<feature type="transmembrane region" description="Helical" evidence="8">
    <location>
        <begin position="49"/>
        <end position="70"/>
    </location>
</feature>
<dbReference type="Proteomes" id="UP001519343">
    <property type="component" value="Unassembled WGS sequence"/>
</dbReference>
<keyword evidence="4" id="KW-1003">Cell membrane</keyword>
<feature type="transmembrane region" description="Helical" evidence="8">
    <location>
        <begin position="347"/>
        <end position="375"/>
    </location>
</feature>
<dbReference type="PROSITE" id="PS01303">
    <property type="entry name" value="BCCT"/>
    <property type="match status" value="1"/>
</dbReference>
<proteinExistence type="inferred from homology"/>
<dbReference type="PANTHER" id="PTHR30047:SF7">
    <property type="entry name" value="HIGH-AFFINITY CHOLINE TRANSPORT PROTEIN"/>
    <property type="match status" value="1"/>
</dbReference>
<feature type="transmembrane region" description="Helical" evidence="8">
    <location>
        <begin position="450"/>
        <end position="469"/>
    </location>
</feature>
<accession>A0ABS4GNM8</accession>
<feature type="transmembrane region" description="Helical" evidence="8">
    <location>
        <begin position="12"/>
        <end position="37"/>
    </location>
</feature>
<feature type="transmembrane region" description="Helical" evidence="8">
    <location>
        <begin position="403"/>
        <end position="430"/>
    </location>
</feature>
<evidence type="ECO:0000256" key="1">
    <source>
        <dbReference type="ARBA" id="ARBA00004651"/>
    </source>
</evidence>
<feature type="transmembrane region" description="Helical" evidence="8">
    <location>
        <begin position="142"/>
        <end position="162"/>
    </location>
</feature>
<sequence>MWRYIRENTNPPVFIGSTVVITLFVIVGIVFAESFAIIAQGTLNFIYKYFGWFLILSFNLFLIFVVGLSLTRYGLIKMGPDDSKPEFSTPAWFAMLFTAGMGIGLVYFGVAEPVQHFINPPVGEGGTPAAAQEAINYTFYHWLLHGWAPYIVFALSLAYFSFRKGLPLRPASTFYPLIGDRIYGWIGNTIDIIAIFGTVFGLATSLGFGSKQINSGLNYLFGIPSTVGIQILLIVSITLITTVSVRLGLYKGIRNTSLINMYLAVALALFVIIFGPTLFILNSIISSFGYYFQNLIGTSFNTFTMDKAAADWQAGWTLFYWAWWVSWASFVGMFIARISYGRTLRQFIAGVLLAPVGFSGAWFVIFGGSAIYYILNGNGGELANGDTSTALFMLLHQLPAPSFVSAFASGIGILVVVIFFITSADSASLVIDTLMTGGNPSSGWVQRTSWALLIGIVAAVLVGVGSIIGSDPLSALQPAAVASGFPFVIVLVFMCISLSKALREERLPSIQPGFSVDRTTAEPILTASSPQSSPTLEQVVTKDF</sequence>
<feature type="transmembrane region" description="Helical" evidence="8">
    <location>
        <begin position="475"/>
        <end position="496"/>
    </location>
</feature>
<feature type="transmembrane region" description="Helical" evidence="8">
    <location>
        <begin position="182"/>
        <end position="208"/>
    </location>
</feature>
<keyword evidence="6 8" id="KW-1133">Transmembrane helix</keyword>
<comment type="caution">
    <text evidence="9">The sequence shown here is derived from an EMBL/GenBank/DDBJ whole genome shotgun (WGS) entry which is preliminary data.</text>
</comment>
<dbReference type="InterPro" id="IPR018093">
    <property type="entry name" value="BCCT_CS"/>
</dbReference>
<name>A0ABS4GNM8_9BACL</name>
<organism evidence="9 10">
    <name type="scientific">Ammoniphilus resinae</name>
    <dbReference type="NCBI Taxonomy" id="861532"/>
    <lineage>
        <taxon>Bacteria</taxon>
        <taxon>Bacillati</taxon>
        <taxon>Bacillota</taxon>
        <taxon>Bacilli</taxon>
        <taxon>Bacillales</taxon>
        <taxon>Paenibacillaceae</taxon>
        <taxon>Aneurinibacillus group</taxon>
        <taxon>Ammoniphilus</taxon>
    </lineage>
</organism>
<dbReference type="NCBIfam" id="TIGR00842">
    <property type="entry name" value="bcct"/>
    <property type="match status" value="1"/>
</dbReference>
<keyword evidence="10" id="KW-1185">Reference proteome</keyword>
<evidence type="ECO:0000256" key="8">
    <source>
        <dbReference type="SAM" id="Phobius"/>
    </source>
</evidence>
<keyword evidence="5 8" id="KW-0812">Transmembrane</keyword>
<dbReference type="EMBL" id="JAGGKT010000004">
    <property type="protein sequence ID" value="MBP1931878.1"/>
    <property type="molecule type" value="Genomic_DNA"/>
</dbReference>
<evidence type="ECO:0000256" key="3">
    <source>
        <dbReference type="ARBA" id="ARBA00022448"/>
    </source>
</evidence>
<keyword evidence="3" id="KW-0813">Transport</keyword>